<accession>A0A6N9Q6Q8</accession>
<dbReference type="EMBL" id="SIJB01000032">
    <property type="protein sequence ID" value="NBI30527.1"/>
    <property type="molecule type" value="Genomic_DNA"/>
</dbReference>
<evidence type="ECO:0000313" key="2">
    <source>
        <dbReference type="Proteomes" id="UP000448943"/>
    </source>
</evidence>
<organism evidence="1 2">
    <name type="scientific">Chengkuizengella marina</name>
    <dbReference type="NCBI Taxonomy" id="2507566"/>
    <lineage>
        <taxon>Bacteria</taxon>
        <taxon>Bacillati</taxon>
        <taxon>Bacillota</taxon>
        <taxon>Bacilli</taxon>
        <taxon>Bacillales</taxon>
        <taxon>Paenibacillaceae</taxon>
        <taxon>Chengkuizengella</taxon>
    </lineage>
</organism>
<comment type="caution">
    <text evidence="1">The sequence shown here is derived from an EMBL/GenBank/DDBJ whole genome shotgun (WGS) entry which is preliminary data.</text>
</comment>
<dbReference type="Proteomes" id="UP000448943">
    <property type="component" value="Unassembled WGS sequence"/>
</dbReference>
<evidence type="ECO:0000313" key="1">
    <source>
        <dbReference type="EMBL" id="NBI30527.1"/>
    </source>
</evidence>
<sequence length="213" mass="24595">MRNNGTNRINHNNKNMYSYRHQTTDYLSPINNKVYVGQTIWTYIPSYGNVRAYVRNIDHFNGMVGLDIQNVYGSWQPIQVHYSHLVGSAPPPLRVNPYQILSCMNNWIKIKLIDGTVITAFLKSFNMSQVEGFVSHNAYKSMTCQGKVITNEEEAKHCINRWVTVILHNDISLSFYLTSYDQNYVGGYLKVSELFPLLNKVESIDCLRKCIEN</sequence>
<dbReference type="AlphaFoldDB" id="A0A6N9Q6Q8"/>
<proteinExistence type="predicted"/>
<reference evidence="1 2" key="1">
    <citation type="submission" date="2019-01" db="EMBL/GenBank/DDBJ databases">
        <title>Chengkuizengella sp. nov., isolated from deep-sea sediment of East Pacific Ocean.</title>
        <authorList>
            <person name="Yang J."/>
            <person name="Lai Q."/>
            <person name="Shao Z."/>
        </authorList>
    </citation>
    <scope>NUCLEOTIDE SEQUENCE [LARGE SCALE GENOMIC DNA]</scope>
    <source>
        <strain evidence="1 2">YPA3-1-1</strain>
    </source>
</reference>
<name>A0A6N9Q6Q8_9BACL</name>
<gene>
    <name evidence="1" type="ORF">ERL59_16380</name>
</gene>
<keyword evidence="2" id="KW-1185">Reference proteome</keyword>
<protein>
    <submittedName>
        <fullName evidence="1">Uncharacterized protein</fullName>
    </submittedName>
</protein>